<dbReference type="GO" id="GO:0016020">
    <property type="term" value="C:membrane"/>
    <property type="evidence" value="ECO:0007669"/>
    <property type="project" value="UniProtKB-SubCell"/>
</dbReference>
<dbReference type="Proteomes" id="UP000030653">
    <property type="component" value="Unassembled WGS sequence"/>
</dbReference>
<dbReference type="AlphaFoldDB" id="M5FTR4"/>
<feature type="transmembrane region" description="Helical" evidence="6">
    <location>
        <begin position="115"/>
        <end position="136"/>
    </location>
</feature>
<evidence type="ECO:0000313" key="7">
    <source>
        <dbReference type="EMBL" id="EJT96621.1"/>
    </source>
</evidence>
<dbReference type="EMBL" id="JH795882">
    <property type="protein sequence ID" value="EJT96621.1"/>
    <property type="molecule type" value="Genomic_DNA"/>
</dbReference>
<dbReference type="OrthoDB" id="440424at2759"/>
<dbReference type="Pfam" id="PF06140">
    <property type="entry name" value="Ifi-6-16"/>
    <property type="match status" value="1"/>
</dbReference>
<dbReference type="InterPro" id="IPR009311">
    <property type="entry name" value="IFI6/IFI27-like"/>
</dbReference>
<evidence type="ECO:0000256" key="2">
    <source>
        <dbReference type="ARBA" id="ARBA00007262"/>
    </source>
</evidence>
<keyword evidence="4 6" id="KW-1133">Transmembrane helix</keyword>
<evidence type="ECO:0000256" key="5">
    <source>
        <dbReference type="ARBA" id="ARBA00023136"/>
    </source>
</evidence>
<reference evidence="7 8" key="1">
    <citation type="journal article" date="2012" name="Science">
        <title>The Paleozoic origin of enzymatic lignin decomposition reconstructed from 31 fungal genomes.</title>
        <authorList>
            <person name="Floudas D."/>
            <person name="Binder M."/>
            <person name="Riley R."/>
            <person name="Barry K."/>
            <person name="Blanchette R.A."/>
            <person name="Henrissat B."/>
            <person name="Martinez A.T."/>
            <person name="Otillar R."/>
            <person name="Spatafora J.W."/>
            <person name="Yadav J.S."/>
            <person name="Aerts A."/>
            <person name="Benoit I."/>
            <person name="Boyd A."/>
            <person name="Carlson A."/>
            <person name="Copeland A."/>
            <person name="Coutinho P.M."/>
            <person name="de Vries R.P."/>
            <person name="Ferreira P."/>
            <person name="Findley K."/>
            <person name="Foster B."/>
            <person name="Gaskell J."/>
            <person name="Glotzer D."/>
            <person name="Gorecki P."/>
            <person name="Heitman J."/>
            <person name="Hesse C."/>
            <person name="Hori C."/>
            <person name="Igarashi K."/>
            <person name="Jurgens J.A."/>
            <person name="Kallen N."/>
            <person name="Kersten P."/>
            <person name="Kohler A."/>
            <person name="Kuees U."/>
            <person name="Kumar T.K.A."/>
            <person name="Kuo A."/>
            <person name="LaButti K."/>
            <person name="Larrondo L.F."/>
            <person name="Lindquist E."/>
            <person name="Ling A."/>
            <person name="Lombard V."/>
            <person name="Lucas S."/>
            <person name="Lundell T."/>
            <person name="Martin R."/>
            <person name="McLaughlin D.J."/>
            <person name="Morgenstern I."/>
            <person name="Morin E."/>
            <person name="Murat C."/>
            <person name="Nagy L.G."/>
            <person name="Nolan M."/>
            <person name="Ohm R.A."/>
            <person name="Patyshakuliyeva A."/>
            <person name="Rokas A."/>
            <person name="Ruiz-Duenas F.J."/>
            <person name="Sabat G."/>
            <person name="Salamov A."/>
            <person name="Samejima M."/>
            <person name="Schmutz J."/>
            <person name="Slot J.C."/>
            <person name="St John F."/>
            <person name="Stenlid J."/>
            <person name="Sun H."/>
            <person name="Sun S."/>
            <person name="Syed K."/>
            <person name="Tsang A."/>
            <person name="Wiebenga A."/>
            <person name="Young D."/>
            <person name="Pisabarro A."/>
            <person name="Eastwood D.C."/>
            <person name="Martin F."/>
            <person name="Cullen D."/>
            <person name="Grigoriev I.V."/>
            <person name="Hibbett D.S."/>
        </authorList>
    </citation>
    <scope>NUCLEOTIDE SEQUENCE [LARGE SCALE GENOMIC DNA]</scope>
    <source>
        <strain evidence="7 8">DJM-731 SS1</strain>
    </source>
</reference>
<keyword evidence="8" id="KW-1185">Reference proteome</keyword>
<dbReference type="HOGENOM" id="CLU_1288867_0_0_1"/>
<feature type="transmembrane region" description="Helical" evidence="6">
    <location>
        <begin position="195"/>
        <end position="212"/>
    </location>
</feature>
<organism evidence="7 8">
    <name type="scientific">Dacryopinax primogenitus (strain DJM 731)</name>
    <name type="common">Brown rot fungus</name>
    <dbReference type="NCBI Taxonomy" id="1858805"/>
    <lineage>
        <taxon>Eukaryota</taxon>
        <taxon>Fungi</taxon>
        <taxon>Dikarya</taxon>
        <taxon>Basidiomycota</taxon>
        <taxon>Agaricomycotina</taxon>
        <taxon>Dacrymycetes</taxon>
        <taxon>Dacrymycetales</taxon>
        <taxon>Dacrymycetaceae</taxon>
        <taxon>Dacryopinax</taxon>
    </lineage>
</organism>
<evidence type="ECO:0000256" key="6">
    <source>
        <dbReference type="SAM" id="Phobius"/>
    </source>
</evidence>
<gene>
    <name evidence="7" type="ORF">DACRYDRAFT_25571</name>
</gene>
<evidence type="ECO:0000256" key="4">
    <source>
        <dbReference type="ARBA" id="ARBA00022989"/>
    </source>
</evidence>
<proteinExistence type="inferred from homology"/>
<evidence type="ECO:0000313" key="8">
    <source>
        <dbReference type="Proteomes" id="UP000030653"/>
    </source>
</evidence>
<feature type="transmembrane region" description="Helical" evidence="6">
    <location>
        <begin position="142"/>
        <end position="163"/>
    </location>
</feature>
<dbReference type="PANTHER" id="PTHR16932">
    <property type="entry name" value="INTERFERON ALPHA-INDUCIBLE PROTEIN 27"/>
    <property type="match status" value="1"/>
</dbReference>
<comment type="subcellular location">
    <subcellularLocation>
        <location evidence="1">Membrane</location>
        <topology evidence="1">Multi-pass membrane protein</topology>
    </subcellularLocation>
</comment>
<dbReference type="Gene3D" id="6.10.110.10">
    <property type="match status" value="1"/>
</dbReference>
<keyword evidence="3 6" id="KW-0812">Transmembrane</keyword>
<comment type="similarity">
    <text evidence="2">Belongs to the IFI6/IFI27 family.</text>
</comment>
<dbReference type="RefSeq" id="XP_040623519.1">
    <property type="nucleotide sequence ID" value="XM_040774223.1"/>
</dbReference>
<accession>M5FTR4</accession>
<dbReference type="InterPro" id="IPR038213">
    <property type="entry name" value="IFI6/IFI27-like_sf"/>
</dbReference>
<name>M5FTR4_DACPD</name>
<sequence>MASLVQIRCSDTDNLLGLTPDWTDLPTEGHTAPSLNVNTNTDETVDTIEFTSNRVSPTDITAPSPDVDTRAEDTIETTESAGHVTTNIDAFLDILKDKGVNIDALRDVLKDNATLLRWLGGGVAVGSVVVCATPLLLPVVGFGAAGVTSGSLAAGIQAALYGSTVPAGSLFALAQSFGAGGALGAQAVAAVQAGGAVTGAISAGVGALGAYLKR</sequence>
<dbReference type="GeneID" id="63689285"/>
<protein>
    <submittedName>
        <fullName evidence="7">Uncharacterized protein</fullName>
    </submittedName>
</protein>
<keyword evidence="5 6" id="KW-0472">Membrane</keyword>
<dbReference type="PANTHER" id="PTHR16932:SF18">
    <property type="entry name" value="INTERFERON, ALPHA-INDUCIBLE PROTEIN 27-LIKE 2"/>
    <property type="match status" value="1"/>
</dbReference>
<evidence type="ECO:0000256" key="1">
    <source>
        <dbReference type="ARBA" id="ARBA00004141"/>
    </source>
</evidence>
<evidence type="ECO:0000256" key="3">
    <source>
        <dbReference type="ARBA" id="ARBA00022692"/>
    </source>
</evidence>
<dbReference type="STRING" id="1858805.M5FTR4"/>